<organism evidence="2 3">
    <name type="scientific">Steinernema glaseri</name>
    <dbReference type="NCBI Taxonomy" id="37863"/>
    <lineage>
        <taxon>Eukaryota</taxon>
        <taxon>Metazoa</taxon>
        <taxon>Ecdysozoa</taxon>
        <taxon>Nematoda</taxon>
        <taxon>Chromadorea</taxon>
        <taxon>Rhabditida</taxon>
        <taxon>Tylenchina</taxon>
        <taxon>Panagrolaimomorpha</taxon>
        <taxon>Strongyloidoidea</taxon>
        <taxon>Steinernematidae</taxon>
        <taxon>Steinernema</taxon>
    </lineage>
</organism>
<dbReference type="WBParaSite" id="L893_g15433.t1">
    <property type="protein sequence ID" value="L893_g15433.t1"/>
    <property type="gene ID" value="L893_g15433"/>
</dbReference>
<dbReference type="Proteomes" id="UP000095287">
    <property type="component" value="Unplaced"/>
</dbReference>
<feature type="transmembrane region" description="Helical" evidence="1">
    <location>
        <begin position="123"/>
        <end position="145"/>
    </location>
</feature>
<feature type="transmembrane region" description="Helical" evidence="1">
    <location>
        <begin position="210"/>
        <end position="232"/>
    </location>
</feature>
<proteinExistence type="predicted"/>
<keyword evidence="1" id="KW-1133">Transmembrane helix</keyword>
<sequence>MQGLLRYDAETFRSLRRVENPSMQVFPSVHVPGETHLQELAVLPGTGTPVSFSSRVRPVDNTLLMKPEPEKWSDILFNITDIGMHRFFFLMSRLPGVAMLMISTWIIWGRGAENHNLFDSEKGMSISAIVVAIVIAVGSIFGAANHNNSKKRAEYQVIYRLIASLLNVLGCTVVLVFSAVAISKLHGAKDDTIEYEKCRANACYSTNERLTFAAVLIGLSFMIIVLSIMSFIQASSGAYKLRSITKKPKQNNGQPENRRRIQAAFNNPAMNAESDYY</sequence>
<accession>A0A1I7YE45</accession>
<protein>
    <submittedName>
        <fullName evidence="3">MARVEL domain-containing protein</fullName>
    </submittedName>
</protein>
<reference evidence="3" key="1">
    <citation type="submission" date="2016-11" db="UniProtKB">
        <authorList>
            <consortium name="WormBaseParasite"/>
        </authorList>
    </citation>
    <scope>IDENTIFICATION</scope>
</reference>
<keyword evidence="2" id="KW-1185">Reference proteome</keyword>
<feature type="transmembrane region" description="Helical" evidence="1">
    <location>
        <begin position="157"/>
        <end position="182"/>
    </location>
</feature>
<evidence type="ECO:0000313" key="3">
    <source>
        <dbReference type="WBParaSite" id="L893_g15433.t1"/>
    </source>
</evidence>
<feature type="transmembrane region" description="Helical" evidence="1">
    <location>
        <begin position="87"/>
        <end position="108"/>
    </location>
</feature>
<keyword evidence="1" id="KW-0812">Transmembrane</keyword>
<name>A0A1I7YE45_9BILA</name>
<evidence type="ECO:0000256" key="1">
    <source>
        <dbReference type="SAM" id="Phobius"/>
    </source>
</evidence>
<keyword evidence="1" id="KW-0472">Membrane</keyword>
<evidence type="ECO:0000313" key="2">
    <source>
        <dbReference type="Proteomes" id="UP000095287"/>
    </source>
</evidence>
<dbReference type="AlphaFoldDB" id="A0A1I7YE45"/>